<dbReference type="InterPro" id="IPR001266">
    <property type="entry name" value="Ribosomal_eS19"/>
</dbReference>
<dbReference type="STRING" id="48709.A0A1D2M604"/>
<evidence type="ECO:0000256" key="3">
    <source>
        <dbReference type="ARBA" id="ARBA00023274"/>
    </source>
</evidence>
<dbReference type="GO" id="GO:0003735">
    <property type="term" value="F:structural constituent of ribosome"/>
    <property type="evidence" value="ECO:0007669"/>
    <property type="project" value="InterPro"/>
</dbReference>
<keyword evidence="3" id="KW-0687">Ribonucleoprotein</keyword>
<dbReference type="InterPro" id="IPR036390">
    <property type="entry name" value="WH_DNA-bd_sf"/>
</dbReference>
<comment type="caution">
    <text evidence="4">The sequence shown here is derived from an EMBL/GenBank/DDBJ whole genome shotgun (WGS) entry which is preliminary data.</text>
</comment>
<dbReference type="GO" id="GO:0022627">
    <property type="term" value="C:cytosolic small ribosomal subunit"/>
    <property type="evidence" value="ECO:0007669"/>
    <property type="project" value="TreeGrafter"/>
</dbReference>
<dbReference type="PANTHER" id="PTHR11710:SF0">
    <property type="entry name" value="40S RIBOSOMAL PROTEIN S19"/>
    <property type="match status" value="1"/>
</dbReference>
<keyword evidence="2 4" id="KW-0689">Ribosomal protein</keyword>
<proteinExistence type="inferred from homology"/>
<name>A0A1D2M604_ORCCI</name>
<dbReference type="FunFam" id="1.10.10.10:FF:000118">
    <property type="entry name" value="40S ribosomal protein S19"/>
    <property type="match status" value="1"/>
</dbReference>
<dbReference type="OrthoDB" id="428974at2759"/>
<protein>
    <submittedName>
        <fullName evidence="4">40S ribosomal protein S19</fullName>
    </submittedName>
</protein>
<dbReference type="Proteomes" id="UP000094527">
    <property type="component" value="Unassembled WGS sequence"/>
</dbReference>
<comment type="similarity">
    <text evidence="1">Belongs to the eukaryotic ribosomal protein eS19 family.</text>
</comment>
<dbReference type="Gene3D" id="1.10.10.10">
    <property type="entry name" value="Winged helix-like DNA-binding domain superfamily/Winged helix DNA-binding domain"/>
    <property type="match status" value="1"/>
</dbReference>
<dbReference type="PANTHER" id="PTHR11710">
    <property type="entry name" value="40S RIBOSOMAL PROTEIN S19"/>
    <property type="match status" value="1"/>
</dbReference>
<dbReference type="InterPro" id="IPR018277">
    <property type="entry name" value="Ribosomal_eS19_CS"/>
</dbReference>
<organism evidence="4 5">
    <name type="scientific">Orchesella cincta</name>
    <name type="common">Springtail</name>
    <name type="synonym">Podura cincta</name>
    <dbReference type="NCBI Taxonomy" id="48709"/>
    <lineage>
        <taxon>Eukaryota</taxon>
        <taxon>Metazoa</taxon>
        <taxon>Ecdysozoa</taxon>
        <taxon>Arthropoda</taxon>
        <taxon>Hexapoda</taxon>
        <taxon>Collembola</taxon>
        <taxon>Entomobryomorpha</taxon>
        <taxon>Entomobryoidea</taxon>
        <taxon>Orchesellidae</taxon>
        <taxon>Orchesellinae</taxon>
        <taxon>Orchesella</taxon>
    </lineage>
</organism>
<dbReference type="AlphaFoldDB" id="A0A1D2M604"/>
<dbReference type="InterPro" id="IPR036388">
    <property type="entry name" value="WH-like_DNA-bd_sf"/>
</dbReference>
<dbReference type="GO" id="GO:0000028">
    <property type="term" value="P:ribosomal small subunit assembly"/>
    <property type="evidence" value="ECO:0007669"/>
    <property type="project" value="TreeGrafter"/>
</dbReference>
<evidence type="ECO:0000313" key="5">
    <source>
        <dbReference type="Proteomes" id="UP000094527"/>
    </source>
</evidence>
<dbReference type="OMA" id="CACHSID"/>
<dbReference type="SMART" id="SM01413">
    <property type="entry name" value="Ribosomal_S19e"/>
    <property type="match status" value="1"/>
</dbReference>
<keyword evidence="5" id="KW-1185">Reference proteome</keyword>
<dbReference type="PROSITE" id="PS00628">
    <property type="entry name" value="RIBOSOMAL_S19E"/>
    <property type="match status" value="1"/>
</dbReference>
<gene>
    <name evidence="4" type="ORF">Ocin01_18330</name>
</gene>
<dbReference type="SUPFAM" id="SSF46785">
    <property type="entry name" value="Winged helix' DNA-binding domain"/>
    <property type="match status" value="1"/>
</dbReference>
<dbReference type="GO" id="GO:0002181">
    <property type="term" value="P:cytoplasmic translation"/>
    <property type="evidence" value="ECO:0007669"/>
    <property type="project" value="UniProtKB-ARBA"/>
</dbReference>
<evidence type="ECO:0000256" key="1">
    <source>
        <dbReference type="ARBA" id="ARBA00010014"/>
    </source>
</evidence>
<dbReference type="GO" id="GO:0003723">
    <property type="term" value="F:RNA binding"/>
    <property type="evidence" value="ECO:0007669"/>
    <property type="project" value="TreeGrafter"/>
</dbReference>
<reference evidence="4 5" key="1">
    <citation type="journal article" date="2016" name="Genome Biol. Evol.">
        <title>Gene Family Evolution Reflects Adaptation to Soil Environmental Stressors in the Genome of the Collembolan Orchesella cincta.</title>
        <authorList>
            <person name="Faddeeva-Vakhrusheva A."/>
            <person name="Derks M.F."/>
            <person name="Anvar S.Y."/>
            <person name="Agamennone V."/>
            <person name="Suring W."/>
            <person name="Smit S."/>
            <person name="van Straalen N.M."/>
            <person name="Roelofs D."/>
        </authorList>
    </citation>
    <scope>NUCLEOTIDE SEQUENCE [LARGE SCALE GENOMIC DNA]</scope>
    <source>
        <tissue evidence="4">Mixed pool</tissue>
    </source>
</reference>
<feature type="non-terminal residue" evidence="4">
    <location>
        <position position="1"/>
    </location>
</feature>
<dbReference type="Pfam" id="PF01090">
    <property type="entry name" value="Ribosomal_S19e"/>
    <property type="match status" value="1"/>
</dbReference>
<accession>A0A1D2M604</accession>
<sequence length="226" mass="25102">QSERQVKAVFVKLEKSTNEQSKEQMHQNLVKNVRLHAKSSYVVLCGAVESTGRTIGGSPVLFQACACHSIDPLLPMAKLVQYPASVKDVDQHKFVRAFAQFLKKSGKLKVPEWVDLVKTSLSKELAPYDEDWFYIRCAAIARHMYIRSPIGTNTVTKIFGQNKRNGCAPSHFCKGSGSVARKALQALEAIKLVEKVPEGSGRRLSSQGRRDLDRIAAQLKHKKVAA</sequence>
<evidence type="ECO:0000313" key="4">
    <source>
        <dbReference type="EMBL" id="ODM88352.1"/>
    </source>
</evidence>
<dbReference type="EMBL" id="LJIJ01003717">
    <property type="protein sequence ID" value="ODM88352.1"/>
    <property type="molecule type" value="Genomic_DNA"/>
</dbReference>
<evidence type="ECO:0000256" key="2">
    <source>
        <dbReference type="ARBA" id="ARBA00022980"/>
    </source>
</evidence>